<comment type="caution">
    <text evidence="2">The sequence shown here is derived from an EMBL/GenBank/DDBJ whole genome shotgun (WGS) entry which is preliminary data.</text>
</comment>
<feature type="chain" id="PRO_5012149626" description="DUF1735 domain-containing protein" evidence="1">
    <location>
        <begin position="24"/>
        <end position="183"/>
    </location>
</feature>
<accession>A0A226GZ95</accession>
<dbReference type="OrthoDB" id="1448832at2"/>
<dbReference type="PROSITE" id="PS51257">
    <property type="entry name" value="PROKAR_LIPOPROTEIN"/>
    <property type="match status" value="1"/>
</dbReference>
<dbReference type="EMBL" id="MUGW01000036">
    <property type="protein sequence ID" value="OXA87245.1"/>
    <property type="molecule type" value="Genomic_DNA"/>
</dbReference>
<keyword evidence="3" id="KW-1185">Reference proteome</keyword>
<gene>
    <name evidence="2" type="ORF">B0A66_16655</name>
</gene>
<evidence type="ECO:0000256" key="1">
    <source>
        <dbReference type="SAM" id="SignalP"/>
    </source>
</evidence>
<dbReference type="RefSeq" id="WP_089050987.1">
    <property type="nucleotide sequence ID" value="NZ_FXTV01000006.1"/>
</dbReference>
<name>A0A226GZ95_9FLAO</name>
<dbReference type="AlphaFoldDB" id="A0A226GZ95"/>
<sequence>MKINSSNRIFRILIAASLFFSCASDLDFDQTKDLKLEPVVVANFAYFDLPVSDFGYGGGGEIAFDAKEFEVFKQKFLRENIVRTDIDFELENTIPRAFIVDLQLLDANSQILETLRFDIPANSGSTNIIKYPTEVFQNQRLDLLKQTAQVGFVVRMLPGTPLDQNSTGNIKLRSGGTVYFEIQ</sequence>
<feature type="signal peptide" evidence="1">
    <location>
        <begin position="1"/>
        <end position="23"/>
    </location>
</feature>
<evidence type="ECO:0000313" key="3">
    <source>
        <dbReference type="Proteomes" id="UP000198345"/>
    </source>
</evidence>
<protein>
    <recommendedName>
        <fullName evidence="4">DUF1735 domain-containing protein</fullName>
    </recommendedName>
</protein>
<evidence type="ECO:0000313" key="2">
    <source>
        <dbReference type="EMBL" id="OXA87245.1"/>
    </source>
</evidence>
<organism evidence="2 3">
    <name type="scientific">Flavobacterium hercynium</name>
    <dbReference type="NCBI Taxonomy" id="387094"/>
    <lineage>
        <taxon>Bacteria</taxon>
        <taxon>Pseudomonadati</taxon>
        <taxon>Bacteroidota</taxon>
        <taxon>Flavobacteriia</taxon>
        <taxon>Flavobacteriales</taxon>
        <taxon>Flavobacteriaceae</taxon>
        <taxon>Flavobacterium</taxon>
    </lineage>
</organism>
<keyword evidence="1" id="KW-0732">Signal</keyword>
<reference evidence="2 3" key="1">
    <citation type="submission" date="2016-11" db="EMBL/GenBank/DDBJ databases">
        <title>Whole genomes of Flavobacteriaceae.</title>
        <authorList>
            <person name="Stine C."/>
            <person name="Li C."/>
            <person name="Tadesse D."/>
        </authorList>
    </citation>
    <scope>NUCLEOTIDE SEQUENCE [LARGE SCALE GENOMIC DNA]</scope>
    <source>
        <strain evidence="2 3">DSM 18292</strain>
    </source>
</reference>
<evidence type="ECO:0008006" key="4">
    <source>
        <dbReference type="Google" id="ProtNLM"/>
    </source>
</evidence>
<proteinExistence type="predicted"/>
<dbReference type="Proteomes" id="UP000198345">
    <property type="component" value="Unassembled WGS sequence"/>
</dbReference>